<proteinExistence type="predicted"/>
<dbReference type="OrthoDB" id="4246702at2"/>
<name>A0A2V4P0B0_9ACTN</name>
<dbReference type="EMBL" id="PYBW01000009">
    <property type="protein sequence ID" value="PYC87990.1"/>
    <property type="molecule type" value="Genomic_DNA"/>
</dbReference>
<evidence type="ECO:0000259" key="1">
    <source>
        <dbReference type="Pfam" id="PF25232"/>
    </source>
</evidence>
<protein>
    <recommendedName>
        <fullName evidence="1">DUF7848 domain-containing protein</fullName>
    </recommendedName>
</protein>
<dbReference type="Pfam" id="PF25232">
    <property type="entry name" value="DUF7848"/>
    <property type="match status" value="1"/>
</dbReference>
<accession>A0A2V4P0B0</accession>
<dbReference type="RefSeq" id="WP_110664936.1">
    <property type="nucleotide sequence ID" value="NZ_PYBW01000009.1"/>
</dbReference>
<sequence>MLQLGIDAPRPAGVRKLFRFLSWTVSVDRDREQVHLFLCEGEEEDGAKCGADSGEHSDFESTRGWTFEHIRERQDHRSFAHMSYTAWHMVPEREPE</sequence>
<dbReference type="Proteomes" id="UP000248039">
    <property type="component" value="Unassembled WGS sequence"/>
</dbReference>
<evidence type="ECO:0000313" key="2">
    <source>
        <dbReference type="EMBL" id="PYC87990.1"/>
    </source>
</evidence>
<feature type="domain" description="DUF7848" evidence="1">
    <location>
        <begin position="14"/>
        <end position="93"/>
    </location>
</feature>
<organism evidence="2 3">
    <name type="scientific">Streptomyces tateyamensis</name>
    <dbReference type="NCBI Taxonomy" id="565073"/>
    <lineage>
        <taxon>Bacteria</taxon>
        <taxon>Bacillati</taxon>
        <taxon>Actinomycetota</taxon>
        <taxon>Actinomycetes</taxon>
        <taxon>Kitasatosporales</taxon>
        <taxon>Streptomycetaceae</taxon>
        <taxon>Streptomyces</taxon>
    </lineage>
</organism>
<reference evidence="2 3" key="1">
    <citation type="submission" date="2018-03" db="EMBL/GenBank/DDBJ databases">
        <title>Bioinformatic expansion and discovery of thiopeptide antibiotics.</title>
        <authorList>
            <person name="Schwalen C.J."/>
            <person name="Hudson G.A."/>
            <person name="Mitchell D.A."/>
        </authorList>
    </citation>
    <scope>NUCLEOTIDE SEQUENCE [LARGE SCALE GENOMIC DNA]</scope>
    <source>
        <strain evidence="2 3">ATCC 21389</strain>
    </source>
</reference>
<comment type="caution">
    <text evidence="2">The sequence shown here is derived from an EMBL/GenBank/DDBJ whole genome shotgun (WGS) entry which is preliminary data.</text>
</comment>
<dbReference type="InterPro" id="IPR057170">
    <property type="entry name" value="DUF7848"/>
</dbReference>
<evidence type="ECO:0000313" key="3">
    <source>
        <dbReference type="Proteomes" id="UP000248039"/>
    </source>
</evidence>
<keyword evidence="3" id="KW-1185">Reference proteome</keyword>
<gene>
    <name evidence="2" type="ORF">C7C46_01985</name>
</gene>
<dbReference type="AlphaFoldDB" id="A0A2V4P0B0"/>